<evidence type="ECO:0000313" key="4">
    <source>
        <dbReference type="Proteomes" id="UP000224634"/>
    </source>
</evidence>
<comment type="caution">
    <text evidence="3">The sequence shown here is derived from an EMBL/GenBank/DDBJ whole genome shotgun (WGS) entry which is preliminary data.</text>
</comment>
<feature type="region of interest" description="Disordered" evidence="1">
    <location>
        <begin position="1"/>
        <end position="42"/>
    </location>
</feature>
<dbReference type="PANTHER" id="PTHR45657:SF3">
    <property type="entry name" value="TRANSPORTER, PUTATIVE (AFU_ORTHOLOGUE AFUA_5G09260)-RELATED"/>
    <property type="match status" value="1"/>
</dbReference>
<feature type="compositionally biased region" description="Basic residues" evidence="1">
    <location>
        <begin position="10"/>
        <end position="25"/>
    </location>
</feature>
<dbReference type="Pfam" id="PF03765">
    <property type="entry name" value="CRAL_TRIO_N"/>
    <property type="match status" value="1"/>
</dbReference>
<dbReference type="SUPFAM" id="SSF46938">
    <property type="entry name" value="CRAL/TRIO N-terminal domain"/>
    <property type="match status" value="1"/>
</dbReference>
<reference evidence="3 4" key="1">
    <citation type="submission" date="2017-10" db="EMBL/GenBank/DDBJ databases">
        <title>Comparative genomics in systemic dimorphic fungi from Ajellomycetaceae.</title>
        <authorList>
            <person name="Munoz J.F."/>
            <person name="Mcewen J.G."/>
            <person name="Clay O.K."/>
            <person name="Cuomo C.A."/>
        </authorList>
    </citation>
    <scope>NUCLEOTIDE SEQUENCE [LARGE SCALE GENOMIC DNA]</scope>
    <source>
        <strain evidence="3 4">UAMH7299</strain>
    </source>
</reference>
<dbReference type="Gene3D" id="1.10.8.20">
    <property type="entry name" value="N-terminal domain of phosphatidylinositol transfer protein sec14p"/>
    <property type="match status" value="1"/>
</dbReference>
<evidence type="ECO:0000259" key="2">
    <source>
        <dbReference type="PROSITE" id="PS50191"/>
    </source>
</evidence>
<evidence type="ECO:0000256" key="1">
    <source>
        <dbReference type="SAM" id="MobiDB-lite"/>
    </source>
</evidence>
<dbReference type="SUPFAM" id="SSF52087">
    <property type="entry name" value="CRAL/TRIO domain"/>
    <property type="match status" value="1"/>
</dbReference>
<dbReference type="InterPro" id="IPR011074">
    <property type="entry name" value="CRAL/TRIO_N_dom"/>
</dbReference>
<dbReference type="STRING" id="1447883.A0A2B7YFL1"/>
<dbReference type="AlphaFoldDB" id="A0A2B7YFL1"/>
<keyword evidence="4" id="KW-1185">Reference proteome</keyword>
<organism evidence="3 4">
    <name type="scientific">Polytolypa hystricis (strain UAMH7299)</name>
    <dbReference type="NCBI Taxonomy" id="1447883"/>
    <lineage>
        <taxon>Eukaryota</taxon>
        <taxon>Fungi</taxon>
        <taxon>Dikarya</taxon>
        <taxon>Ascomycota</taxon>
        <taxon>Pezizomycotina</taxon>
        <taxon>Eurotiomycetes</taxon>
        <taxon>Eurotiomycetidae</taxon>
        <taxon>Onygenales</taxon>
        <taxon>Onygenales incertae sedis</taxon>
        <taxon>Polytolypa</taxon>
    </lineage>
</organism>
<protein>
    <recommendedName>
        <fullName evidence="2">CRAL-TRIO domain-containing protein</fullName>
    </recommendedName>
</protein>
<sequence length="455" mass="50560">MTLEKIPTNHSHHSRRSHDSHHSKRDPHPNPVTKVNTGQASVDSTTTAWLAGHLNHLTPEQEEALESFKAVCIEQQLYTPAKDEVRASHDDATLLRFLRARKFDVNAALEQFRDTEEWRKANQIDALYENIDIESYDEARKVYPQWTGRRDRRGIPIYVFVIRNLNNKNMATYTSSASSTTTSATHASSKVPPRLLRLFALYENMTRFVLPLCSQLERPNPETPIVSTTNIVDISGVGLRQFWNLKGHMQDASLLATAHYPETLDRIFIIGAPAFFPTVWGWIKRWFDPVTTSKIFILSASEVKPTLSSFMDPTCFPKQYGGELEWEWGNQPSLDAPAKELAGVLDCVGERGDADYTTGERNGYVKGPVVWHGDRMEILGSVDGKERRRTIEVPKKRTEKVIGVEVPASDAATTAAAAAATQEANSGATENEKAIAPAAEASVEATTAGKTISAS</sequence>
<dbReference type="SMART" id="SM00516">
    <property type="entry name" value="SEC14"/>
    <property type="match status" value="1"/>
</dbReference>
<dbReference type="PANTHER" id="PTHR45657">
    <property type="entry name" value="CRAL-TRIO DOMAIN-CONTAINING PROTEIN YKL091C-RELATED"/>
    <property type="match status" value="1"/>
</dbReference>
<dbReference type="OrthoDB" id="30289at2759"/>
<dbReference type="InterPro" id="IPR051026">
    <property type="entry name" value="PI/PC_transfer"/>
</dbReference>
<feature type="compositionally biased region" description="Low complexity" evidence="1">
    <location>
        <begin position="434"/>
        <end position="448"/>
    </location>
</feature>
<dbReference type="Gene3D" id="3.40.525.10">
    <property type="entry name" value="CRAL-TRIO lipid binding domain"/>
    <property type="match status" value="1"/>
</dbReference>
<dbReference type="InterPro" id="IPR001251">
    <property type="entry name" value="CRAL-TRIO_dom"/>
</dbReference>
<dbReference type="Pfam" id="PF00650">
    <property type="entry name" value="CRAL_TRIO"/>
    <property type="match status" value="1"/>
</dbReference>
<feature type="region of interest" description="Disordered" evidence="1">
    <location>
        <begin position="421"/>
        <end position="455"/>
    </location>
</feature>
<accession>A0A2B7YFL1</accession>
<feature type="compositionally biased region" description="Polar residues" evidence="1">
    <location>
        <begin position="33"/>
        <end position="42"/>
    </location>
</feature>
<dbReference type="CDD" id="cd00170">
    <property type="entry name" value="SEC14"/>
    <property type="match status" value="1"/>
</dbReference>
<evidence type="ECO:0000313" key="3">
    <source>
        <dbReference type="EMBL" id="PGH19672.1"/>
    </source>
</evidence>
<dbReference type="SMART" id="SM01100">
    <property type="entry name" value="CRAL_TRIO_N"/>
    <property type="match status" value="1"/>
</dbReference>
<dbReference type="PROSITE" id="PS50191">
    <property type="entry name" value="CRAL_TRIO"/>
    <property type="match status" value="1"/>
</dbReference>
<feature type="domain" description="CRAL-TRIO" evidence="2">
    <location>
        <begin position="135"/>
        <end position="328"/>
    </location>
</feature>
<dbReference type="Proteomes" id="UP000224634">
    <property type="component" value="Unassembled WGS sequence"/>
</dbReference>
<gene>
    <name evidence="3" type="ORF">AJ80_03827</name>
</gene>
<dbReference type="InterPro" id="IPR036865">
    <property type="entry name" value="CRAL-TRIO_dom_sf"/>
</dbReference>
<dbReference type="EMBL" id="PDNA01000045">
    <property type="protein sequence ID" value="PGH19672.1"/>
    <property type="molecule type" value="Genomic_DNA"/>
</dbReference>
<name>A0A2B7YFL1_POLH7</name>
<proteinExistence type="predicted"/>
<dbReference type="InterPro" id="IPR036273">
    <property type="entry name" value="CRAL/TRIO_N_dom_sf"/>
</dbReference>